<evidence type="ECO:0000256" key="1">
    <source>
        <dbReference type="SAM" id="Phobius"/>
    </source>
</evidence>
<keyword evidence="3" id="KW-1185">Reference proteome</keyword>
<sequence>MNENSKPDANVVVNLVVFNVDVKCNDKPASAGTPKDWILRILTSGFFALVVKYGLALFFPDLII</sequence>
<name>A0ABX0KP20_9NEIS</name>
<accession>A0ABX0KP20</accession>
<dbReference type="RefSeq" id="WP_166822386.1">
    <property type="nucleotide sequence ID" value="NZ_JAAOLX010000002.1"/>
</dbReference>
<reference evidence="2 3" key="1">
    <citation type="submission" date="2020-03" db="EMBL/GenBank/DDBJ databases">
        <title>Draft genome sequence of environmentally isolated violet-colored cultures.</title>
        <authorList>
            <person name="Wilson H.S."/>
        </authorList>
    </citation>
    <scope>NUCLEOTIDE SEQUENCE [LARGE SCALE GENOMIC DNA]</scope>
    <source>
        <strain evidence="2 3">HSC-16F04</strain>
    </source>
</reference>
<evidence type="ECO:0000313" key="2">
    <source>
        <dbReference type="EMBL" id="NHQ85269.1"/>
    </source>
</evidence>
<keyword evidence="1" id="KW-1133">Transmembrane helix</keyword>
<dbReference type="EMBL" id="JAAOLX010000002">
    <property type="protein sequence ID" value="NHQ85269.1"/>
    <property type="molecule type" value="Genomic_DNA"/>
</dbReference>
<keyword evidence="1" id="KW-0472">Membrane</keyword>
<protein>
    <submittedName>
        <fullName evidence="2">Uncharacterized protein</fullName>
    </submittedName>
</protein>
<feature type="transmembrane region" description="Helical" evidence="1">
    <location>
        <begin position="37"/>
        <end position="59"/>
    </location>
</feature>
<organism evidence="2 3">
    <name type="scientific">Iodobacter violaceini</name>
    <dbReference type="NCBI Taxonomy" id="3044271"/>
    <lineage>
        <taxon>Bacteria</taxon>
        <taxon>Pseudomonadati</taxon>
        <taxon>Pseudomonadota</taxon>
        <taxon>Betaproteobacteria</taxon>
        <taxon>Neisseriales</taxon>
        <taxon>Chitinibacteraceae</taxon>
        <taxon>Iodobacter</taxon>
    </lineage>
</organism>
<keyword evidence="1" id="KW-0812">Transmembrane</keyword>
<comment type="caution">
    <text evidence="2">The sequence shown here is derived from an EMBL/GenBank/DDBJ whole genome shotgun (WGS) entry which is preliminary data.</text>
</comment>
<evidence type="ECO:0000313" key="3">
    <source>
        <dbReference type="Proteomes" id="UP000712570"/>
    </source>
</evidence>
<gene>
    <name evidence="2" type="ORF">HA050_03980</name>
</gene>
<dbReference type="Proteomes" id="UP000712570">
    <property type="component" value="Unassembled WGS sequence"/>
</dbReference>
<proteinExistence type="predicted"/>